<reference evidence="1 3" key="1">
    <citation type="submission" date="2008-03" db="EMBL/GenBank/DDBJ databases">
        <title>Annotation of Ixodes scapularis.</title>
        <authorList>
            <consortium name="Ixodes scapularis Genome Project Consortium"/>
            <person name="Caler E."/>
            <person name="Hannick L.I."/>
            <person name="Bidwell S."/>
            <person name="Joardar V."/>
            <person name="Thiagarajan M."/>
            <person name="Amedeo P."/>
            <person name="Galinsky K.J."/>
            <person name="Schobel S."/>
            <person name="Inman J."/>
            <person name="Hostetler J."/>
            <person name="Miller J."/>
            <person name="Hammond M."/>
            <person name="Megy K."/>
            <person name="Lawson D."/>
            <person name="Kodira C."/>
            <person name="Sutton G."/>
            <person name="Meyer J."/>
            <person name="Hill C.A."/>
            <person name="Birren B."/>
            <person name="Nene V."/>
            <person name="Collins F."/>
            <person name="Alarcon-Chaidez F."/>
            <person name="Wikel S."/>
            <person name="Strausberg R."/>
        </authorList>
    </citation>
    <scope>NUCLEOTIDE SEQUENCE [LARGE SCALE GENOMIC DNA]</scope>
    <source>
        <strain evidence="3">Wikel</strain>
        <strain evidence="1">Wikel colony</strain>
    </source>
</reference>
<organism>
    <name type="scientific">Ixodes scapularis</name>
    <name type="common">Black-legged tick</name>
    <name type="synonym">Deer tick</name>
    <dbReference type="NCBI Taxonomy" id="6945"/>
    <lineage>
        <taxon>Eukaryota</taxon>
        <taxon>Metazoa</taxon>
        <taxon>Ecdysozoa</taxon>
        <taxon>Arthropoda</taxon>
        <taxon>Chelicerata</taxon>
        <taxon>Arachnida</taxon>
        <taxon>Acari</taxon>
        <taxon>Parasitiformes</taxon>
        <taxon>Ixodida</taxon>
        <taxon>Ixodoidea</taxon>
        <taxon>Ixodidae</taxon>
        <taxon>Ixodinae</taxon>
        <taxon>Ixodes</taxon>
    </lineage>
</organism>
<accession>B7PHB0</accession>
<protein>
    <submittedName>
        <fullName evidence="1 2">Uncharacterized protein</fullName>
    </submittedName>
</protein>
<dbReference type="VEuPathDB" id="VectorBase:ISCI004105"/>
<dbReference type="EnsemblMetazoa" id="ISCW004105-RA">
    <property type="protein sequence ID" value="ISCW004105-PA"/>
    <property type="gene ID" value="ISCW004105"/>
</dbReference>
<sequence length="106" mass="11542">MRIPGGGRYRSKVSSFAQDSNLFHDLIVALDPKELPRTTNTLNGVLLQHLFLYTKNHPTQQWFSDIQSTKQTALPRVSCTSPLKNANTTAAQTLSSNAVGGENGNG</sequence>
<dbReference type="VEuPathDB" id="VectorBase:ISCW004105"/>
<dbReference type="InParanoid" id="B7PHB0"/>
<dbReference type="Proteomes" id="UP000001555">
    <property type="component" value="Unassembled WGS sequence"/>
</dbReference>
<dbReference type="PaxDb" id="6945-B7PHB0"/>
<evidence type="ECO:0000313" key="3">
    <source>
        <dbReference type="Proteomes" id="UP000001555"/>
    </source>
</evidence>
<reference evidence="2" key="2">
    <citation type="submission" date="2020-05" db="UniProtKB">
        <authorList>
            <consortium name="EnsemblMetazoa"/>
        </authorList>
    </citation>
    <scope>IDENTIFICATION</scope>
    <source>
        <strain evidence="2">wikel</strain>
    </source>
</reference>
<name>B7PHB0_IXOSC</name>
<keyword evidence="3" id="KW-1185">Reference proteome</keyword>
<evidence type="ECO:0000313" key="2">
    <source>
        <dbReference type="EnsemblMetazoa" id="ISCW004105-PA"/>
    </source>
</evidence>
<gene>
    <name evidence="1" type="ORF">IscW_ISCW004105</name>
</gene>
<dbReference type="HOGENOM" id="CLU_2226063_0_0_1"/>
<dbReference type="EMBL" id="DS711851">
    <property type="protein sequence ID" value="EEC05982.1"/>
    <property type="molecule type" value="Genomic_DNA"/>
</dbReference>
<evidence type="ECO:0000313" key="1">
    <source>
        <dbReference type="EMBL" id="EEC05982.1"/>
    </source>
</evidence>
<dbReference type="EMBL" id="ABJB011013504">
    <property type="status" value="NOT_ANNOTATED_CDS"/>
    <property type="molecule type" value="Genomic_DNA"/>
</dbReference>
<dbReference type="AlphaFoldDB" id="B7PHB0"/>
<proteinExistence type="predicted"/>